<dbReference type="SUPFAM" id="SSF52833">
    <property type="entry name" value="Thioredoxin-like"/>
    <property type="match status" value="1"/>
</dbReference>
<dbReference type="Gene3D" id="3.40.30.10">
    <property type="entry name" value="Glutaredoxin"/>
    <property type="match status" value="1"/>
</dbReference>
<keyword evidence="10" id="KW-1185">Reference proteome</keyword>
<reference evidence="9 10" key="1">
    <citation type="submission" date="2020-08" db="EMBL/GenBank/DDBJ databases">
        <title>Genomic Encyclopedia of Type Strains, Phase IV (KMG-IV): sequencing the most valuable type-strain genomes for metagenomic binning, comparative biology and taxonomic classification.</title>
        <authorList>
            <person name="Goeker M."/>
        </authorList>
    </citation>
    <scope>NUCLEOTIDE SEQUENCE [LARGE SCALE GENOMIC DNA]</scope>
    <source>
        <strain evidence="9 10">DSM 2461</strain>
    </source>
</reference>
<dbReference type="GO" id="GO:0016853">
    <property type="term" value="F:isomerase activity"/>
    <property type="evidence" value="ECO:0007669"/>
    <property type="project" value="UniProtKB-KW"/>
</dbReference>
<dbReference type="Pfam" id="PF02683">
    <property type="entry name" value="DsbD_TM"/>
    <property type="match status" value="1"/>
</dbReference>
<accession>A0A841RAZ9</accession>
<feature type="transmembrane region" description="Helical" evidence="7">
    <location>
        <begin position="73"/>
        <end position="92"/>
    </location>
</feature>
<dbReference type="InterPro" id="IPR036249">
    <property type="entry name" value="Thioredoxin-like_sf"/>
</dbReference>
<dbReference type="EMBL" id="JACHGJ010000003">
    <property type="protein sequence ID" value="MBB6480427.1"/>
    <property type="molecule type" value="Genomic_DNA"/>
</dbReference>
<dbReference type="GO" id="GO:0016209">
    <property type="term" value="F:antioxidant activity"/>
    <property type="evidence" value="ECO:0007669"/>
    <property type="project" value="InterPro"/>
</dbReference>
<keyword evidence="2" id="KW-1003">Cell membrane</keyword>
<comment type="caution">
    <text evidence="9">The sequence shown here is derived from an EMBL/GenBank/DDBJ whole genome shotgun (WGS) entry which is preliminary data.</text>
</comment>
<dbReference type="Pfam" id="PF00578">
    <property type="entry name" value="AhpC-TSA"/>
    <property type="match status" value="1"/>
</dbReference>
<feature type="transmembrane region" description="Helical" evidence="7">
    <location>
        <begin position="113"/>
        <end position="131"/>
    </location>
</feature>
<evidence type="ECO:0000313" key="9">
    <source>
        <dbReference type="EMBL" id="MBB6480427.1"/>
    </source>
</evidence>
<keyword evidence="6 7" id="KW-0472">Membrane</keyword>
<feature type="transmembrane region" description="Helical" evidence="7">
    <location>
        <begin position="6"/>
        <end position="28"/>
    </location>
</feature>
<sequence length="562" mass="62284">MLLLTFVAFLSGIITILSPCILPVLPIVLSGSVGGIKKPLGIISGFVVSFSFFTLFLTALVRRFGFSADTLRIAAVVLIVLFGAVLLIPRLNQLFEKTVSLLQKRTGKNKNRQGFSGGLLTGFSLGLIWTPCAGPLMASVISLSITQSVTGYSVLITLAYTIGTSLPMLAIMFGGRKLINRVPGLLKNSGKIQRFFGAVLIFTGFSIAMGWDRDFQQTVLDVFPGYGDGLTFLEQLDPVQKALDNSLNSDSGPDIDEDKAVPAPPLVTEGQWFNSEPLSMESLEGKVVIIDFWTYSCINCIRTIPYLRSWYETYRKDGLEIIGVHSPEFAFEREPENLRKAIDDLGVTWPVVQDNSFLQWRAYNNRFWPAKYIIDKNGNIRYSHFGEGGYEETEAVIRELLGETGNIPQGNADLPSPDENLSKTPETYLGYGRSTGFLAPTEDYRNMYRDFKSQKVKESGQWTLEGNWAVTENYIVNEESGTLELFYDAKDVFLVVEPVDEDVTLTVTVDGDVPADTGDLVDGKINVTDSRHYHLVGMGKGNKHLLRIEIDGKARLFAFTFG</sequence>
<dbReference type="PROSITE" id="PS51352">
    <property type="entry name" value="THIOREDOXIN_2"/>
    <property type="match status" value="1"/>
</dbReference>
<proteinExistence type="predicted"/>
<evidence type="ECO:0000256" key="6">
    <source>
        <dbReference type="ARBA" id="ARBA00023136"/>
    </source>
</evidence>
<dbReference type="InterPro" id="IPR000866">
    <property type="entry name" value="AhpC/TSA"/>
</dbReference>
<comment type="subcellular location">
    <subcellularLocation>
        <location evidence="1">Cell membrane</location>
        <topology evidence="1">Multi-pass membrane protein</topology>
    </subcellularLocation>
</comment>
<gene>
    <name evidence="9" type="ORF">HNR50_002090</name>
</gene>
<evidence type="ECO:0000256" key="5">
    <source>
        <dbReference type="ARBA" id="ARBA00022989"/>
    </source>
</evidence>
<evidence type="ECO:0000256" key="3">
    <source>
        <dbReference type="ARBA" id="ARBA00022692"/>
    </source>
</evidence>
<feature type="domain" description="Thioredoxin" evidence="8">
    <location>
        <begin position="236"/>
        <end position="402"/>
    </location>
</feature>
<dbReference type="Gene3D" id="2.60.120.260">
    <property type="entry name" value="Galactose-binding domain-like"/>
    <property type="match status" value="1"/>
</dbReference>
<dbReference type="GO" id="GO:0005886">
    <property type="term" value="C:plasma membrane"/>
    <property type="evidence" value="ECO:0007669"/>
    <property type="project" value="UniProtKB-SubCell"/>
</dbReference>
<dbReference type="RefSeq" id="WP_184746645.1">
    <property type="nucleotide sequence ID" value="NZ_JACHGJ010000003.1"/>
</dbReference>
<keyword evidence="5 7" id="KW-1133">Transmembrane helix</keyword>
<keyword evidence="4" id="KW-0201">Cytochrome c-type biogenesis</keyword>
<dbReference type="PANTHER" id="PTHR42852">
    <property type="entry name" value="THIOL:DISULFIDE INTERCHANGE PROTEIN DSBE"/>
    <property type="match status" value="1"/>
</dbReference>
<dbReference type="GO" id="GO:0017004">
    <property type="term" value="P:cytochrome complex assembly"/>
    <property type="evidence" value="ECO:0007669"/>
    <property type="project" value="UniProtKB-KW"/>
</dbReference>
<evidence type="ECO:0000256" key="7">
    <source>
        <dbReference type="SAM" id="Phobius"/>
    </source>
</evidence>
<feature type="transmembrane region" description="Helical" evidence="7">
    <location>
        <begin position="195"/>
        <end position="211"/>
    </location>
</feature>
<dbReference type="PANTHER" id="PTHR42852:SF13">
    <property type="entry name" value="PROTEIN DIPZ"/>
    <property type="match status" value="1"/>
</dbReference>
<feature type="transmembrane region" description="Helical" evidence="7">
    <location>
        <begin position="151"/>
        <end position="174"/>
    </location>
</feature>
<evidence type="ECO:0000256" key="2">
    <source>
        <dbReference type="ARBA" id="ARBA00022475"/>
    </source>
</evidence>
<organism evidence="9 10">
    <name type="scientific">Spirochaeta isovalerica</name>
    <dbReference type="NCBI Taxonomy" id="150"/>
    <lineage>
        <taxon>Bacteria</taxon>
        <taxon>Pseudomonadati</taxon>
        <taxon>Spirochaetota</taxon>
        <taxon>Spirochaetia</taxon>
        <taxon>Spirochaetales</taxon>
        <taxon>Spirochaetaceae</taxon>
        <taxon>Spirochaeta</taxon>
    </lineage>
</organism>
<dbReference type="InterPro" id="IPR013766">
    <property type="entry name" value="Thioredoxin_domain"/>
</dbReference>
<keyword evidence="3 7" id="KW-0812">Transmembrane</keyword>
<feature type="transmembrane region" description="Helical" evidence="7">
    <location>
        <begin position="40"/>
        <end position="61"/>
    </location>
</feature>
<evidence type="ECO:0000256" key="1">
    <source>
        <dbReference type="ARBA" id="ARBA00004651"/>
    </source>
</evidence>
<dbReference type="InterPro" id="IPR003834">
    <property type="entry name" value="Cyt_c_assmbl_TM_dom"/>
</dbReference>
<dbReference type="Pfam" id="PF17991">
    <property type="entry name" value="Thioredoxin_10"/>
    <property type="match status" value="1"/>
</dbReference>
<dbReference type="CDD" id="cd03012">
    <property type="entry name" value="TlpA_like_DipZ_like"/>
    <property type="match status" value="1"/>
</dbReference>
<dbReference type="InterPro" id="IPR041017">
    <property type="entry name" value="Thioredoxin_10"/>
</dbReference>
<dbReference type="GO" id="GO:0016491">
    <property type="term" value="F:oxidoreductase activity"/>
    <property type="evidence" value="ECO:0007669"/>
    <property type="project" value="InterPro"/>
</dbReference>
<keyword evidence="9" id="KW-0413">Isomerase</keyword>
<evidence type="ECO:0000313" key="10">
    <source>
        <dbReference type="Proteomes" id="UP000587760"/>
    </source>
</evidence>
<name>A0A841RAZ9_9SPIO</name>
<evidence type="ECO:0000256" key="4">
    <source>
        <dbReference type="ARBA" id="ARBA00022748"/>
    </source>
</evidence>
<evidence type="ECO:0000259" key="8">
    <source>
        <dbReference type="PROSITE" id="PS51352"/>
    </source>
</evidence>
<dbReference type="InterPro" id="IPR050553">
    <property type="entry name" value="Thioredoxin_ResA/DsbE_sf"/>
</dbReference>
<dbReference type="AlphaFoldDB" id="A0A841RAZ9"/>
<dbReference type="Proteomes" id="UP000587760">
    <property type="component" value="Unassembled WGS sequence"/>
</dbReference>
<protein>
    <submittedName>
        <fullName evidence="9">Cytochrome c biogenesis protein CcdA/thiol-disulfide isomerase/thioredoxin</fullName>
    </submittedName>
</protein>